<proteinExistence type="inferred from homology"/>
<dbReference type="Gramene" id="Kaladp0055s0415.1.v1.1">
    <property type="protein sequence ID" value="Kaladp0055s0415.1.v1.1.CDS.1"/>
    <property type="gene ID" value="Kaladp0055s0415.v1.1"/>
</dbReference>
<dbReference type="AlphaFoldDB" id="A0A7N1A041"/>
<evidence type="ECO:0000313" key="7">
    <source>
        <dbReference type="Proteomes" id="UP000594263"/>
    </source>
</evidence>
<evidence type="ECO:0000256" key="1">
    <source>
        <dbReference type="ARBA" id="ARBA00005771"/>
    </source>
</evidence>
<evidence type="ECO:0000256" key="4">
    <source>
        <dbReference type="SAM" id="MobiDB-lite"/>
    </source>
</evidence>
<keyword evidence="7" id="KW-1185">Reference proteome</keyword>
<accession>A0A7N1A041</accession>
<evidence type="ECO:0000259" key="5">
    <source>
        <dbReference type="Pfam" id="PF00685"/>
    </source>
</evidence>
<dbReference type="InterPro" id="IPR000863">
    <property type="entry name" value="Sulfotransferase_dom"/>
</dbReference>
<feature type="compositionally biased region" description="Polar residues" evidence="4">
    <location>
        <begin position="1"/>
        <end position="14"/>
    </location>
</feature>
<sequence>MASSSDPSNQTQQGGDHEADAGDMIISALPTTRKWTQSELKLFQGFWLNNVVMSGLPSLQENFRGKSDHVVLTSYPKSGTTWLKALLFCIMNRSSYSFQVIDDGNPLVSCNPHVSVSFIEFWLA</sequence>
<feature type="domain" description="Sulfotransferase" evidence="5">
    <location>
        <begin position="68"/>
        <end position="121"/>
    </location>
</feature>
<protein>
    <recommendedName>
        <fullName evidence="3">Sulfotransferase</fullName>
        <ecNumber evidence="3">2.8.2.-</ecNumber>
    </recommendedName>
</protein>
<dbReference type="EnsemblPlants" id="Kaladp0055s0415.1.v1.1">
    <property type="protein sequence ID" value="Kaladp0055s0415.1.v1.1.CDS.1"/>
    <property type="gene ID" value="Kaladp0055s0415.v1.1"/>
</dbReference>
<evidence type="ECO:0000256" key="3">
    <source>
        <dbReference type="RuleBase" id="RU361155"/>
    </source>
</evidence>
<comment type="similarity">
    <text evidence="1 3">Belongs to the sulfotransferase 1 family.</text>
</comment>
<dbReference type="InterPro" id="IPR027417">
    <property type="entry name" value="P-loop_NTPase"/>
</dbReference>
<dbReference type="EC" id="2.8.2.-" evidence="3"/>
<evidence type="ECO:0000313" key="6">
    <source>
        <dbReference type="EnsemblPlants" id="Kaladp0055s0415.1.v1.1.CDS.1"/>
    </source>
</evidence>
<dbReference type="Pfam" id="PF00685">
    <property type="entry name" value="Sulfotransfer_1"/>
    <property type="match status" value="1"/>
</dbReference>
<dbReference type="GO" id="GO:0008146">
    <property type="term" value="F:sulfotransferase activity"/>
    <property type="evidence" value="ECO:0007669"/>
    <property type="project" value="InterPro"/>
</dbReference>
<keyword evidence="2 3" id="KW-0808">Transferase</keyword>
<dbReference type="Proteomes" id="UP000594263">
    <property type="component" value="Unplaced"/>
</dbReference>
<organism evidence="6 7">
    <name type="scientific">Kalanchoe fedtschenkoi</name>
    <name type="common">Lavender scallops</name>
    <name type="synonym">South American air plant</name>
    <dbReference type="NCBI Taxonomy" id="63787"/>
    <lineage>
        <taxon>Eukaryota</taxon>
        <taxon>Viridiplantae</taxon>
        <taxon>Streptophyta</taxon>
        <taxon>Embryophyta</taxon>
        <taxon>Tracheophyta</taxon>
        <taxon>Spermatophyta</taxon>
        <taxon>Magnoliopsida</taxon>
        <taxon>eudicotyledons</taxon>
        <taxon>Gunneridae</taxon>
        <taxon>Pentapetalae</taxon>
        <taxon>Saxifragales</taxon>
        <taxon>Crassulaceae</taxon>
        <taxon>Kalanchoe</taxon>
    </lineage>
</organism>
<feature type="region of interest" description="Disordered" evidence="4">
    <location>
        <begin position="1"/>
        <end position="23"/>
    </location>
</feature>
<dbReference type="OMA" id="MLTCASH"/>
<dbReference type="SUPFAM" id="SSF52540">
    <property type="entry name" value="P-loop containing nucleoside triphosphate hydrolases"/>
    <property type="match status" value="1"/>
</dbReference>
<evidence type="ECO:0000256" key="2">
    <source>
        <dbReference type="ARBA" id="ARBA00022679"/>
    </source>
</evidence>
<reference evidence="6" key="1">
    <citation type="submission" date="2021-01" db="UniProtKB">
        <authorList>
            <consortium name="EnsemblPlants"/>
        </authorList>
    </citation>
    <scope>IDENTIFICATION</scope>
</reference>
<dbReference type="PANTHER" id="PTHR11783">
    <property type="entry name" value="SULFOTRANSFERASE SULT"/>
    <property type="match status" value="1"/>
</dbReference>
<dbReference type="Gene3D" id="3.40.50.300">
    <property type="entry name" value="P-loop containing nucleotide triphosphate hydrolases"/>
    <property type="match status" value="1"/>
</dbReference>
<name>A0A7N1A041_KALFE</name>